<reference evidence="3" key="2">
    <citation type="submission" date="2012-10" db="EMBL/GenBank/DDBJ databases">
        <authorList>
            <consortium name="The Broad Institute Genome Sequencing Platform"/>
            <consortium name="The Broad Institute Genome Sequencing Center for Infectious Disease"/>
            <person name="Cuomo C."/>
            <person name="Troemel E."/>
            <person name="Walker B."/>
            <person name="Young S.K."/>
            <person name="Zeng Q."/>
            <person name="Gargeya S."/>
            <person name="Fitzgerald M."/>
            <person name="Haas B."/>
            <person name="Abouelleil A."/>
            <person name="Alvarado L."/>
            <person name="Arachchi H.M."/>
            <person name="Berlin A.M."/>
            <person name="Chapman S.B."/>
            <person name="Goldberg J."/>
            <person name="Griggs A."/>
            <person name="Gujja S."/>
            <person name="Hansen M."/>
            <person name="Howarth C."/>
            <person name="Imamovic A."/>
            <person name="Larimer J."/>
            <person name="McCowan C."/>
            <person name="Murphy C."/>
            <person name="Neiman D."/>
            <person name="Pearson M."/>
            <person name="Priest M."/>
            <person name="Roberts A."/>
            <person name="Saif S."/>
            <person name="Shea T."/>
            <person name="Sisk P."/>
            <person name="Sykes S."/>
            <person name="Wortman J."/>
            <person name="Nusbaum C."/>
            <person name="Birren B."/>
        </authorList>
    </citation>
    <scope>NUCLEOTIDE SEQUENCE</scope>
    <source>
        <strain evidence="3">ERTm6</strain>
    </source>
</reference>
<keyword evidence="1" id="KW-0175">Coiled coil</keyword>
<dbReference type="Proteomes" id="UP000054524">
    <property type="component" value="Unassembled WGS sequence"/>
</dbReference>
<evidence type="ECO:0000313" key="4">
    <source>
        <dbReference type="Proteomes" id="UP000054524"/>
    </source>
</evidence>
<dbReference type="AlphaFoldDB" id="H8ZCH3"/>
<accession>A0A086IZZ6</accession>
<evidence type="ECO:0000313" key="3">
    <source>
        <dbReference type="EMBL" id="KFG25464.1"/>
    </source>
</evidence>
<accession>H8ZCH3</accession>
<evidence type="ECO:0000256" key="1">
    <source>
        <dbReference type="SAM" id="Coils"/>
    </source>
</evidence>
<evidence type="ECO:0000313" key="2">
    <source>
        <dbReference type="EMBL" id="EHY65809.1"/>
    </source>
</evidence>
<dbReference type="Proteomes" id="UP000005622">
    <property type="component" value="Unassembled WGS sequence"/>
</dbReference>
<dbReference type="EMBL" id="JH604635">
    <property type="protein sequence ID" value="EHY65809.1"/>
    <property type="molecule type" value="Genomic_DNA"/>
</dbReference>
<keyword evidence="4" id="KW-1185">Reference proteome</keyword>
<feature type="coiled-coil region" evidence="1">
    <location>
        <begin position="27"/>
        <end position="54"/>
    </location>
</feature>
<dbReference type="EMBL" id="AKIJ01000005">
    <property type="protein sequence ID" value="KFG25464.1"/>
    <property type="molecule type" value="Genomic_DNA"/>
</dbReference>
<dbReference type="HOGENOM" id="CLU_1175706_0_0_1"/>
<organism evidence="2">
    <name type="scientific">Nematocida ausubeli (strain ATCC PRA-371 / ERTm2)</name>
    <name type="common">Nematode killer fungus</name>
    <dbReference type="NCBI Taxonomy" id="1913371"/>
    <lineage>
        <taxon>Eukaryota</taxon>
        <taxon>Fungi</taxon>
        <taxon>Fungi incertae sedis</taxon>
        <taxon>Microsporidia</taxon>
        <taxon>Nematocida</taxon>
    </lineage>
</organism>
<reference evidence="2" key="1">
    <citation type="submission" date="2011-03" db="EMBL/GenBank/DDBJ databases">
        <title>The Genome Sequence of Nematocida sp1 strain ERTm2.</title>
        <authorList>
            <consortium name="The Broad Institute Genome Sequencing Platform"/>
            <consortium name="The Broad Institute Genome Sequencing Center for Infectious Disease"/>
            <person name="Cuomo C."/>
            <person name="Troemel E."/>
            <person name="Young S.K."/>
            <person name="Zeng Q."/>
            <person name="Gargeya S."/>
            <person name="Fitzgerald M."/>
            <person name="Haas B."/>
            <person name="Abouelleil A."/>
            <person name="Alvarado L."/>
            <person name="Arachchi H.M."/>
            <person name="Berlin A."/>
            <person name="Brown A."/>
            <person name="Chapman S.B."/>
            <person name="Chen Z."/>
            <person name="Dunbar C."/>
            <person name="Freedman E."/>
            <person name="Gearin G."/>
            <person name="Gellesch M."/>
            <person name="Goldberg J."/>
            <person name="Griggs A."/>
            <person name="Gujja S."/>
            <person name="Heilman E.R."/>
            <person name="Heiman D."/>
            <person name="Howarth C."/>
            <person name="Larson L."/>
            <person name="Lui A."/>
            <person name="MacDonald P.J.P."/>
            <person name="Mehta T."/>
            <person name="Montmayeur A."/>
            <person name="Murphy C."/>
            <person name="Neiman D."/>
            <person name="Pearson M."/>
            <person name="Priest M."/>
            <person name="Roberts A."/>
            <person name="Saif S."/>
            <person name="Shea T."/>
            <person name="Shenoy N."/>
            <person name="Sisk P."/>
            <person name="Stolte C."/>
            <person name="Sykes S."/>
            <person name="White J."/>
            <person name="Yandava C."/>
            <person name="Wortman J."/>
            <person name="Nusbaum C."/>
            <person name="Birren B."/>
        </authorList>
    </citation>
    <scope>NUCLEOTIDE SEQUENCE</scope>
    <source>
        <strain evidence="2">ERTm2</strain>
    </source>
</reference>
<dbReference type="OrthoDB" id="2193325at2759"/>
<sequence>MDYAKLKTRLKDKFTKEYKKTQHTGAYLDAEKEYKKTRESIKIMEIELQALQQAFTTSSIYDNITSSLASGLELVKESIKKQGRARTEVSKEEVDVFGLFAGSSLVLANNTAGEASRQFEGLSYSLKKVSASRVQLKEGINRVMDLLKELKDMSLEIDDSRLKILDLRQCVEAARSAEEEEKYKQEYTEQTSKVYEEMKRFTESPELSEIALGLAGALRGFFGDAYDAMAESISDK</sequence>
<gene>
    <name evidence="2" type="ORF">NERG_01416</name>
    <name evidence="3" type="ORF">NESG_02239</name>
</gene>
<proteinExistence type="predicted"/>
<evidence type="ECO:0008006" key="5">
    <source>
        <dbReference type="Google" id="ProtNLM"/>
    </source>
</evidence>
<protein>
    <recommendedName>
        <fullName evidence="5">BAR domain-containing protein</fullName>
    </recommendedName>
</protein>
<name>H8ZCH3_NEMA1</name>
<reference evidence="3 4" key="3">
    <citation type="journal article" date="2014" name="Genome Announc.">
        <title>Genome Sequence of the Microsporidian Species Nematocida sp1 Strain ERTm6 (ATCC PRA-372).</title>
        <authorList>
            <person name="Bakowski M.A."/>
            <person name="Priest M."/>
            <person name="Young S."/>
            <person name="Cuomo C.A."/>
            <person name="Troemel E.R."/>
        </authorList>
    </citation>
    <scope>NUCLEOTIDE SEQUENCE [LARGE SCALE GENOMIC DNA]</scope>
    <source>
        <strain evidence="3 4">ERTm6</strain>
    </source>
</reference>